<name>A0A9P0NKH0_9DIPT</name>
<dbReference type="CDD" id="cd04280">
    <property type="entry name" value="ZnMc_astacin_like"/>
    <property type="match status" value="1"/>
</dbReference>
<dbReference type="FunFam" id="3.40.390.10:FF:000015">
    <property type="entry name" value="Meprin A subunit"/>
    <property type="match status" value="1"/>
</dbReference>
<dbReference type="PRINTS" id="PR00480">
    <property type="entry name" value="ASTACIN"/>
</dbReference>
<dbReference type="InterPro" id="IPR024079">
    <property type="entry name" value="MetalloPept_cat_dom_sf"/>
</dbReference>
<dbReference type="SUPFAM" id="SSF55486">
    <property type="entry name" value="Metalloproteases ('zincins'), catalytic domain"/>
    <property type="match status" value="1"/>
</dbReference>
<dbReference type="GO" id="GO:0008270">
    <property type="term" value="F:zinc ion binding"/>
    <property type="evidence" value="ECO:0007669"/>
    <property type="project" value="UniProtKB-UniRule"/>
</dbReference>
<feature type="region of interest" description="Disordered" evidence="12">
    <location>
        <begin position="286"/>
        <end position="380"/>
    </location>
</feature>
<evidence type="ECO:0000256" key="10">
    <source>
        <dbReference type="PROSITE-ProRule" id="PRU01211"/>
    </source>
</evidence>
<reference evidence="14" key="1">
    <citation type="submission" date="2022-01" db="EMBL/GenBank/DDBJ databases">
        <authorList>
            <person name="King R."/>
        </authorList>
    </citation>
    <scope>NUCLEOTIDE SEQUENCE</scope>
</reference>
<keyword evidence="9" id="KW-0325">Glycoprotein</keyword>
<dbReference type="AlphaFoldDB" id="A0A9P0NKH0"/>
<feature type="binding site" evidence="10">
    <location>
        <position position="189"/>
    </location>
    <ligand>
        <name>Zn(2+)</name>
        <dbReference type="ChEBI" id="CHEBI:29105"/>
        <note>catalytic</note>
    </ligand>
</feature>
<accession>A0A9P0NKH0</accession>
<dbReference type="GO" id="GO:0006508">
    <property type="term" value="P:proteolysis"/>
    <property type="evidence" value="ECO:0007669"/>
    <property type="project" value="UniProtKB-KW"/>
</dbReference>
<keyword evidence="7" id="KW-0865">Zymogen</keyword>
<organism evidence="14 15">
    <name type="scientific">Chironomus riparius</name>
    <dbReference type="NCBI Taxonomy" id="315576"/>
    <lineage>
        <taxon>Eukaryota</taxon>
        <taxon>Metazoa</taxon>
        <taxon>Ecdysozoa</taxon>
        <taxon>Arthropoda</taxon>
        <taxon>Hexapoda</taxon>
        <taxon>Insecta</taxon>
        <taxon>Pterygota</taxon>
        <taxon>Neoptera</taxon>
        <taxon>Endopterygota</taxon>
        <taxon>Diptera</taxon>
        <taxon>Nematocera</taxon>
        <taxon>Chironomoidea</taxon>
        <taxon>Chironomidae</taxon>
        <taxon>Chironominae</taxon>
        <taxon>Chironomus</taxon>
    </lineage>
</organism>
<evidence type="ECO:0000313" key="15">
    <source>
        <dbReference type="Proteomes" id="UP001153620"/>
    </source>
</evidence>
<comment type="cofactor">
    <cofactor evidence="10 11">
        <name>Zn(2+)</name>
        <dbReference type="ChEBI" id="CHEBI:29105"/>
    </cofactor>
    <text evidence="10 11">Binds 1 zinc ion per subunit.</text>
</comment>
<dbReference type="EMBL" id="OU895879">
    <property type="protein sequence ID" value="CAH1728174.1"/>
    <property type="molecule type" value="Genomic_DNA"/>
</dbReference>
<dbReference type="Proteomes" id="UP001153620">
    <property type="component" value="Chromosome 3"/>
</dbReference>
<keyword evidence="1 10" id="KW-0645">Protease</keyword>
<feature type="binding site" evidence="10">
    <location>
        <position position="195"/>
    </location>
    <ligand>
        <name>Zn(2+)</name>
        <dbReference type="ChEBI" id="CHEBI:29105"/>
        <note>catalytic</note>
    </ligand>
</feature>
<evidence type="ECO:0000259" key="13">
    <source>
        <dbReference type="PROSITE" id="PS51864"/>
    </source>
</evidence>
<keyword evidence="8" id="KW-1015">Disulfide bond</keyword>
<dbReference type="SMART" id="SM00235">
    <property type="entry name" value="ZnMc"/>
    <property type="match status" value="1"/>
</dbReference>
<evidence type="ECO:0000256" key="1">
    <source>
        <dbReference type="ARBA" id="ARBA00022670"/>
    </source>
</evidence>
<dbReference type="InterPro" id="IPR001506">
    <property type="entry name" value="Peptidase_M12A"/>
</dbReference>
<reference evidence="14" key="2">
    <citation type="submission" date="2022-10" db="EMBL/GenBank/DDBJ databases">
        <authorList>
            <consortium name="ENA_rothamsted_submissions"/>
            <consortium name="culmorum"/>
            <person name="King R."/>
        </authorList>
    </citation>
    <scope>NUCLEOTIDE SEQUENCE</scope>
</reference>
<evidence type="ECO:0000313" key="14">
    <source>
        <dbReference type="EMBL" id="CAH1728174.1"/>
    </source>
</evidence>
<protein>
    <recommendedName>
        <fullName evidence="11">Metalloendopeptidase</fullName>
        <ecNumber evidence="11">3.4.24.-</ecNumber>
    </recommendedName>
</protein>
<evidence type="ECO:0000256" key="2">
    <source>
        <dbReference type="ARBA" id="ARBA00022723"/>
    </source>
</evidence>
<evidence type="ECO:0000256" key="3">
    <source>
        <dbReference type="ARBA" id="ARBA00022729"/>
    </source>
</evidence>
<keyword evidence="15" id="KW-1185">Reference proteome</keyword>
<keyword evidence="4 10" id="KW-0378">Hydrolase</keyword>
<evidence type="ECO:0000256" key="6">
    <source>
        <dbReference type="ARBA" id="ARBA00023049"/>
    </source>
</evidence>
<feature type="signal peptide" evidence="11">
    <location>
        <begin position="1"/>
        <end position="23"/>
    </location>
</feature>
<dbReference type="InterPro" id="IPR034035">
    <property type="entry name" value="Astacin-like_dom"/>
</dbReference>
<keyword evidence="3 11" id="KW-0732">Signal</keyword>
<feature type="binding site" evidence="10">
    <location>
        <position position="185"/>
    </location>
    <ligand>
        <name>Zn(2+)</name>
        <dbReference type="ChEBI" id="CHEBI:29105"/>
        <note>catalytic</note>
    </ligand>
</feature>
<evidence type="ECO:0000256" key="8">
    <source>
        <dbReference type="ARBA" id="ARBA00023157"/>
    </source>
</evidence>
<feature type="chain" id="PRO_5040536089" description="Metalloendopeptidase" evidence="11">
    <location>
        <begin position="24"/>
        <end position="380"/>
    </location>
</feature>
<evidence type="ECO:0000256" key="4">
    <source>
        <dbReference type="ARBA" id="ARBA00022801"/>
    </source>
</evidence>
<keyword evidence="5 10" id="KW-0862">Zinc</keyword>
<feature type="compositionally biased region" description="Polar residues" evidence="12">
    <location>
        <begin position="292"/>
        <end position="310"/>
    </location>
</feature>
<dbReference type="EC" id="3.4.24.-" evidence="11"/>
<feature type="compositionally biased region" description="Low complexity" evidence="12">
    <location>
        <begin position="371"/>
        <end position="380"/>
    </location>
</feature>
<sequence>MASVLKNIGLILIIVLHIKYIQPYPADVLIDEMQEEDDGTIDLSRFGDAIFGDPDESVGRMVDEWTPESGTNAEELGNYFEGDILIPFSEARNGLVKESSRWRNNIIPYVFHSSVSSQDRSLINQAINEYHAKTCLKFVPRSSEKDYISFESSSSGCWSSVGRIGGKQSLNLQSGGCTRIGTIEHEMMHALGFLHEQNRYDRDDFVTVIKQNIKPDTLPNFEKARYGETTAYDVTYDKGSVMHYSPTAFSRNGQKTILSKDPTGEETMGQREGFAESDLIRINRRYCGGLNPGQSRPPGQSGFTEGNGSPSYIDYIDNGIPPNYPNYGGFPMYPQGPPFGGQPQHPQGPPNNAYPPPNPYPQPQRPPRPFRPFFRPSIFG</sequence>
<evidence type="ECO:0000256" key="12">
    <source>
        <dbReference type="SAM" id="MobiDB-lite"/>
    </source>
</evidence>
<dbReference type="Pfam" id="PF01400">
    <property type="entry name" value="Astacin"/>
    <property type="match status" value="1"/>
</dbReference>
<evidence type="ECO:0000256" key="7">
    <source>
        <dbReference type="ARBA" id="ARBA00023145"/>
    </source>
</evidence>
<comment type="caution">
    <text evidence="10">Lacks conserved residue(s) required for the propagation of feature annotation.</text>
</comment>
<keyword evidence="6 10" id="KW-0482">Metalloprotease</keyword>
<evidence type="ECO:0000256" key="11">
    <source>
        <dbReference type="RuleBase" id="RU361183"/>
    </source>
</evidence>
<dbReference type="PANTHER" id="PTHR10127:SF780">
    <property type="entry name" value="METALLOENDOPEPTIDASE"/>
    <property type="match status" value="1"/>
</dbReference>
<evidence type="ECO:0000256" key="9">
    <source>
        <dbReference type="ARBA" id="ARBA00023180"/>
    </source>
</evidence>
<evidence type="ECO:0000256" key="5">
    <source>
        <dbReference type="ARBA" id="ARBA00022833"/>
    </source>
</evidence>
<feature type="active site" evidence="10">
    <location>
        <position position="186"/>
    </location>
</feature>
<feature type="compositionally biased region" description="Pro residues" evidence="12">
    <location>
        <begin position="346"/>
        <end position="370"/>
    </location>
</feature>
<keyword evidence="2 10" id="KW-0479">Metal-binding</keyword>
<proteinExistence type="predicted"/>
<dbReference type="PROSITE" id="PS51864">
    <property type="entry name" value="ASTACIN"/>
    <property type="match status" value="1"/>
</dbReference>
<dbReference type="GO" id="GO:0004222">
    <property type="term" value="F:metalloendopeptidase activity"/>
    <property type="evidence" value="ECO:0007669"/>
    <property type="project" value="UniProtKB-UniRule"/>
</dbReference>
<gene>
    <name evidence="14" type="ORF">CHIRRI_LOCUS10394</name>
</gene>
<dbReference type="InterPro" id="IPR006026">
    <property type="entry name" value="Peptidase_Metallo"/>
</dbReference>
<dbReference type="Gene3D" id="3.40.390.10">
    <property type="entry name" value="Collagenase (Catalytic Domain)"/>
    <property type="match status" value="1"/>
</dbReference>
<dbReference type="PANTHER" id="PTHR10127">
    <property type="entry name" value="DISCOIDIN, CUB, EGF, LAMININ , AND ZINC METALLOPROTEASE DOMAIN CONTAINING"/>
    <property type="match status" value="1"/>
</dbReference>
<feature type="domain" description="Peptidase M12A" evidence="13">
    <location>
        <begin position="93"/>
        <end position="288"/>
    </location>
</feature>